<reference evidence="2 3" key="2">
    <citation type="submission" date="2018-11" db="EMBL/GenBank/DDBJ databases">
        <authorList>
            <consortium name="Pathogen Informatics"/>
        </authorList>
    </citation>
    <scope>NUCLEOTIDE SEQUENCE [LARGE SCALE GENOMIC DNA]</scope>
    <source>
        <strain evidence="2">Dakar</strain>
        <strain evidence="3">Dakar, Senegal</strain>
    </source>
</reference>
<proteinExistence type="predicted"/>
<organism evidence="4">
    <name type="scientific">Schistosoma curassoni</name>
    <dbReference type="NCBI Taxonomy" id="6186"/>
    <lineage>
        <taxon>Eukaryota</taxon>
        <taxon>Metazoa</taxon>
        <taxon>Spiralia</taxon>
        <taxon>Lophotrochozoa</taxon>
        <taxon>Platyhelminthes</taxon>
        <taxon>Trematoda</taxon>
        <taxon>Digenea</taxon>
        <taxon>Strigeidida</taxon>
        <taxon>Schistosomatoidea</taxon>
        <taxon>Schistosomatidae</taxon>
        <taxon>Schistosoma</taxon>
    </lineage>
</organism>
<dbReference type="EMBL" id="UZAK01032391">
    <property type="protein sequence ID" value="VDP26825.1"/>
    <property type="molecule type" value="Genomic_DNA"/>
</dbReference>
<dbReference type="WBParaSite" id="SCUD_0000757501-mRNA-1">
    <property type="protein sequence ID" value="SCUD_0000757501-mRNA-1"/>
    <property type="gene ID" value="SCUD_0000757501"/>
</dbReference>
<dbReference type="Proteomes" id="UP000279833">
    <property type="component" value="Unassembled WGS sequence"/>
</dbReference>
<reference evidence="4" key="1">
    <citation type="submission" date="2016-06" db="UniProtKB">
        <authorList>
            <consortium name="WormBaseParasite"/>
        </authorList>
    </citation>
    <scope>IDENTIFICATION</scope>
</reference>
<name>A0A183JXX7_9TREM</name>
<feature type="region of interest" description="Disordered" evidence="1">
    <location>
        <begin position="47"/>
        <end position="89"/>
    </location>
</feature>
<dbReference type="STRING" id="6186.A0A183JXX7"/>
<keyword evidence="3" id="KW-1185">Reference proteome</keyword>
<evidence type="ECO:0000313" key="4">
    <source>
        <dbReference type="WBParaSite" id="SCUD_0000757501-mRNA-1"/>
    </source>
</evidence>
<feature type="compositionally biased region" description="Polar residues" evidence="1">
    <location>
        <begin position="47"/>
        <end position="57"/>
    </location>
</feature>
<evidence type="ECO:0000313" key="3">
    <source>
        <dbReference type="Proteomes" id="UP000279833"/>
    </source>
</evidence>
<evidence type="ECO:0000256" key="1">
    <source>
        <dbReference type="SAM" id="MobiDB-lite"/>
    </source>
</evidence>
<accession>A0A183JXX7</accession>
<protein>
    <submittedName>
        <fullName evidence="4">KfrA_N domain-containing protein</fullName>
    </submittedName>
</protein>
<feature type="compositionally biased region" description="Basic and acidic residues" evidence="1">
    <location>
        <begin position="68"/>
        <end position="79"/>
    </location>
</feature>
<sequence length="89" mass="10480">MYVVEFEGQKWTRHVNHILENAGTSQKTEKLGSMWKIFSDSFDIKSSATQKAMQPEQNPIRRSLRERRRPDILQVDPKRRTYVSAGRCQ</sequence>
<evidence type="ECO:0000313" key="2">
    <source>
        <dbReference type="EMBL" id="VDP26825.1"/>
    </source>
</evidence>
<gene>
    <name evidence="2" type="ORF">SCUD_LOCUS7575</name>
</gene>
<dbReference type="AlphaFoldDB" id="A0A183JXX7"/>